<feature type="region of interest" description="Disordered" evidence="1">
    <location>
        <begin position="1"/>
        <end position="58"/>
    </location>
</feature>
<feature type="compositionally biased region" description="Low complexity" evidence="1">
    <location>
        <begin position="24"/>
        <end position="35"/>
    </location>
</feature>
<accession>A0ABT5BMM2</accession>
<feature type="compositionally biased region" description="Polar residues" evidence="1">
    <location>
        <begin position="1"/>
        <end position="15"/>
    </location>
</feature>
<dbReference type="EMBL" id="JAQNDN010000025">
    <property type="protein sequence ID" value="MDC0674633.1"/>
    <property type="molecule type" value="Genomic_DNA"/>
</dbReference>
<evidence type="ECO:0000313" key="2">
    <source>
        <dbReference type="EMBL" id="MDC0674633.1"/>
    </source>
</evidence>
<dbReference type="Proteomes" id="UP001217838">
    <property type="component" value="Unassembled WGS sequence"/>
</dbReference>
<evidence type="ECO:0000313" key="3">
    <source>
        <dbReference type="Proteomes" id="UP001217838"/>
    </source>
</evidence>
<name>A0ABT5BMM2_9BACT</name>
<keyword evidence="3" id="KW-1185">Reference proteome</keyword>
<protein>
    <recommendedName>
        <fullName evidence="4">Tryptophan synthase alpha chain</fullName>
    </recommendedName>
</protein>
<proteinExistence type="predicted"/>
<evidence type="ECO:0000256" key="1">
    <source>
        <dbReference type="SAM" id="MobiDB-lite"/>
    </source>
</evidence>
<sequence>MTTLPTSGPPGSSEATDSRGPIEGGETTTTGAPTSGSGGAAGATGPVESSIGGTSRGTTITGEVDGTCVPKGCGGQLQACGDCLDNDGDGAIDLDDPECLSPCDAREDVFATGIAGGKACALDCFWDGDAKPGDDGCRWDLRCDPARPGPGKCAYDPDRDCPAGQGTECLAACRVPNGCDCFGCCSLAAFGRDDAVYLGDPDCSLANLDECAQCTKNPGCENSCRPDLCEVCFGESAPPPGCAEAACPEGQACVTAGGGSDCGQDMFCTAGCCAPLPGGVNAAAGGGGRLRGDARADSIGA</sequence>
<feature type="compositionally biased region" description="Low complexity" evidence="1">
    <location>
        <begin position="43"/>
        <end position="58"/>
    </location>
</feature>
<comment type="caution">
    <text evidence="2">The sequence shown here is derived from an EMBL/GenBank/DDBJ whole genome shotgun (WGS) entry which is preliminary data.</text>
</comment>
<gene>
    <name evidence="2" type="ORF">POL58_43195</name>
</gene>
<reference evidence="2 3" key="1">
    <citation type="submission" date="2022-11" db="EMBL/GenBank/DDBJ databases">
        <title>Minimal conservation of predation-associated metabolite biosynthetic gene clusters underscores biosynthetic potential of Myxococcota including descriptions for ten novel species: Archangium lansinium sp. nov., Myxococcus landrumus sp. nov., Nannocystis bai.</title>
        <authorList>
            <person name="Ahearne A."/>
            <person name="Stevens C."/>
            <person name="Dowd S."/>
        </authorList>
    </citation>
    <scope>NUCLEOTIDE SEQUENCE [LARGE SCALE GENOMIC DNA]</scope>
    <source>
        <strain evidence="2 3">NCELM</strain>
    </source>
</reference>
<organism evidence="2 3">
    <name type="scientific">Nannocystis radixulma</name>
    <dbReference type="NCBI Taxonomy" id="2995305"/>
    <lineage>
        <taxon>Bacteria</taxon>
        <taxon>Pseudomonadati</taxon>
        <taxon>Myxococcota</taxon>
        <taxon>Polyangia</taxon>
        <taxon>Nannocystales</taxon>
        <taxon>Nannocystaceae</taxon>
        <taxon>Nannocystis</taxon>
    </lineage>
</organism>
<evidence type="ECO:0008006" key="4">
    <source>
        <dbReference type="Google" id="ProtNLM"/>
    </source>
</evidence>